<gene>
    <name evidence="2" type="ORF">H9Y04_04970</name>
</gene>
<dbReference type="SUPFAM" id="SSF48452">
    <property type="entry name" value="TPR-like"/>
    <property type="match status" value="1"/>
</dbReference>
<dbReference type="Proteomes" id="UP000642284">
    <property type="component" value="Unassembled WGS sequence"/>
</dbReference>
<evidence type="ECO:0000313" key="3">
    <source>
        <dbReference type="Proteomes" id="UP000642284"/>
    </source>
</evidence>
<proteinExistence type="predicted"/>
<accession>A0ABR7S8X1</accession>
<reference evidence="2 3" key="1">
    <citation type="submission" date="2020-08" db="EMBL/GenBank/DDBJ databases">
        <title>Genemic of Streptomyces polyaspartic.</title>
        <authorList>
            <person name="Liu W."/>
        </authorList>
    </citation>
    <scope>NUCLEOTIDE SEQUENCE [LARGE SCALE GENOMIC DNA]</scope>
    <source>
        <strain evidence="2 3">TRM66268-LWL</strain>
    </source>
</reference>
<dbReference type="Gene3D" id="1.25.40.10">
    <property type="entry name" value="Tetratricopeptide repeat domain"/>
    <property type="match status" value="1"/>
</dbReference>
<sequence>MTDALHEARKLLDEGDIPATVRQLRSAVDTAELREIAGVVRKLSEAVGFDDLAAAATKLTERPGQAQALFDFGYGCVERGISFLAVPALREALRLDPDTPIVLNVLVSALENEYRHAEAARLLAERDATLLPWPQRYLLAHNALLAGDLAQARAQLDRLPEPQDPHWLWPLGRLRRMTERAAAAAPRDLKDLRGWQFAVHGGYLLTRSPWGYEAGMTGRWAYTQDSYDRILHGLRRLGAVLGTAGAAPASVSLLPDRSSRILGTAAARHFGLPVVEFDPARTDTLVVAYDLNDGDQEQLSALGERTPGQILFEHATSWTDPPVVPADVSTLLAQVNIAPWARTLRVVEGETEQVPADERPVDELAAEILAAGPYEDEGDGEAPADPEEALTSFVAATAGAWRNGTRDRVDSPGPVPGSRFL</sequence>
<evidence type="ECO:0008006" key="4">
    <source>
        <dbReference type="Google" id="ProtNLM"/>
    </source>
</evidence>
<dbReference type="EMBL" id="JACTVJ010000004">
    <property type="protein sequence ID" value="MBC9711922.1"/>
    <property type="molecule type" value="Genomic_DNA"/>
</dbReference>
<evidence type="ECO:0000256" key="1">
    <source>
        <dbReference type="SAM" id="MobiDB-lite"/>
    </source>
</evidence>
<dbReference type="RefSeq" id="WP_187812428.1">
    <property type="nucleotide sequence ID" value="NZ_JACTVJ010000004.1"/>
</dbReference>
<name>A0ABR7S8X1_9ACTN</name>
<dbReference type="InterPro" id="IPR011990">
    <property type="entry name" value="TPR-like_helical_dom_sf"/>
</dbReference>
<keyword evidence="3" id="KW-1185">Reference proteome</keyword>
<evidence type="ECO:0000313" key="2">
    <source>
        <dbReference type="EMBL" id="MBC9711922.1"/>
    </source>
</evidence>
<feature type="region of interest" description="Disordered" evidence="1">
    <location>
        <begin position="401"/>
        <end position="421"/>
    </location>
</feature>
<comment type="caution">
    <text evidence="2">The sequence shown here is derived from an EMBL/GenBank/DDBJ whole genome shotgun (WGS) entry which is preliminary data.</text>
</comment>
<protein>
    <recommendedName>
        <fullName evidence="4">Tetratricopeptide repeat protein</fullName>
    </recommendedName>
</protein>
<organism evidence="2 3">
    <name type="scientific">Streptomyces polyasparticus</name>
    <dbReference type="NCBI Taxonomy" id="2767826"/>
    <lineage>
        <taxon>Bacteria</taxon>
        <taxon>Bacillati</taxon>
        <taxon>Actinomycetota</taxon>
        <taxon>Actinomycetes</taxon>
        <taxon>Kitasatosporales</taxon>
        <taxon>Streptomycetaceae</taxon>
        <taxon>Streptomyces</taxon>
    </lineage>
</organism>